<comment type="function">
    <text evidence="7">Functions as a peptidoglycan terminase that cleaves nascent peptidoglycan strands endolytically to terminate their elongation.</text>
</comment>
<dbReference type="GO" id="GO:0005886">
    <property type="term" value="C:plasma membrane"/>
    <property type="evidence" value="ECO:0007669"/>
    <property type="project" value="UniProtKB-SubCell"/>
</dbReference>
<keyword evidence="10" id="KW-1185">Reference proteome</keyword>
<comment type="catalytic activity">
    <reaction evidence="7">
        <text>a peptidoglycan chain = a peptidoglycan chain with N-acetyl-1,6-anhydromuramyl-[peptide] at the reducing end + a peptidoglycan chain with N-acetylglucosamine at the non-reducing end.</text>
        <dbReference type="EC" id="4.2.2.29"/>
    </reaction>
</comment>
<evidence type="ECO:0000256" key="5">
    <source>
        <dbReference type="ARBA" id="ARBA00023239"/>
    </source>
</evidence>
<name>B2IHC4_BEII9</name>
<dbReference type="Gene3D" id="3.30.1490.480">
    <property type="entry name" value="Endolytic murein transglycosylase"/>
    <property type="match status" value="1"/>
</dbReference>
<evidence type="ECO:0000313" key="9">
    <source>
        <dbReference type="EMBL" id="ACB95909.1"/>
    </source>
</evidence>
<comment type="subcellular location">
    <subcellularLocation>
        <location evidence="7">Cell inner membrane</location>
        <topology evidence="7">Single-pass membrane protein</topology>
    </subcellularLocation>
</comment>
<reference evidence="10" key="1">
    <citation type="submission" date="2008-03" db="EMBL/GenBank/DDBJ databases">
        <title>Complete sequence of chromosome of Beijerinckia indica subsp. indica ATCC 9039.</title>
        <authorList>
            <consortium name="US DOE Joint Genome Institute"/>
            <person name="Copeland A."/>
            <person name="Lucas S."/>
            <person name="Lapidus A."/>
            <person name="Glavina del Rio T."/>
            <person name="Dalin E."/>
            <person name="Tice H."/>
            <person name="Bruce D."/>
            <person name="Goodwin L."/>
            <person name="Pitluck S."/>
            <person name="LaButti K."/>
            <person name="Schmutz J."/>
            <person name="Larimer F."/>
            <person name="Land M."/>
            <person name="Hauser L."/>
            <person name="Kyrpides N."/>
            <person name="Mikhailova N."/>
            <person name="Dunfield P.F."/>
            <person name="Dedysh S.N."/>
            <person name="Liesack W."/>
            <person name="Saw J.H."/>
            <person name="Alam M."/>
            <person name="Chen Y."/>
            <person name="Murrell J.C."/>
            <person name="Richardson P."/>
        </authorList>
    </citation>
    <scope>NUCLEOTIDE SEQUENCE [LARGE SCALE GENOMIC DNA]</scope>
    <source>
        <strain evidence="10">ATCC 9039 / DSM 1715 / NCIMB 8712</strain>
    </source>
</reference>
<feature type="region of interest" description="Disordered" evidence="8">
    <location>
        <begin position="30"/>
        <end position="57"/>
    </location>
</feature>
<dbReference type="Proteomes" id="UP000001695">
    <property type="component" value="Chromosome"/>
</dbReference>
<keyword evidence="5 7" id="KW-0456">Lyase</keyword>
<evidence type="ECO:0000256" key="6">
    <source>
        <dbReference type="ARBA" id="ARBA00023316"/>
    </source>
</evidence>
<dbReference type="Pfam" id="PF02618">
    <property type="entry name" value="YceG"/>
    <property type="match status" value="1"/>
</dbReference>
<evidence type="ECO:0000256" key="2">
    <source>
        <dbReference type="ARBA" id="ARBA00022692"/>
    </source>
</evidence>
<keyword evidence="7" id="KW-0997">Cell inner membrane</keyword>
<evidence type="ECO:0000256" key="4">
    <source>
        <dbReference type="ARBA" id="ARBA00023136"/>
    </source>
</evidence>
<dbReference type="PANTHER" id="PTHR30518:SF2">
    <property type="entry name" value="ENDOLYTIC MUREIN TRANSGLYCOSYLASE"/>
    <property type="match status" value="1"/>
</dbReference>
<dbReference type="EMBL" id="CP001016">
    <property type="protein sequence ID" value="ACB95909.1"/>
    <property type="molecule type" value="Genomic_DNA"/>
</dbReference>
<dbReference type="HAMAP" id="MF_02065">
    <property type="entry name" value="MltG"/>
    <property type="match status" value="1"/>
</dbReference>
<dbReference type="KEGG" id="bid:Bind_2296"/>
<dbReference type="InterPro" id="IPR003770">
    <property type="entry name" value="MLTG-like"/>
</dbReference>
<dbReference type="GO" id="GO:0071555">
    <property type="term" value="P:cell wall organization"/>
    <property type="evidence" value="ECO:0007669"/>
    <property type="project" value="UniProtKB-KW"/>
</dbReference>
<keyword evidence="6 7" id="KW-0961">Cell wall biogenesis/degradation</keyword>
<keyword evidence="4 7" id="KW-0472">Membrane</keyword>
<dbReference type="PANTHER" id="PTHR30518">
    <property type="entry name" value="ENDOLYTIC MUREIN TRANSGLYCOSYLASE"/>
    <property type="match status" value="1"/>
</dbReference>
<dbReference type="GO" id="GO:0008932">
    <property type="term" value="F:lytic endotransglycosylase activity"/>
    <property type="evidence" value="ECO:0007669"/>
    <property type="project" value="UniProtKB-UniRule"/>
</dbReference>
<keyword evidence="1 7" id="KW-1003">Cell membrane</keyword>
<dbReference type="HOGENOM" id="CLU_018388_0_0_5"/>
<dbReference type="CDD" id="cd08010">
    <property type="entry name" value="MltG_like"/>
    <property type="match status" value="1"/>
</dbReference>
<evidence type="ECO:0000256" key="3">
    <source>
        <dbReference type="ARBA" id="ARBA00022989"/>
    </source>
</evidence>
<feature type="region of interest" description="Disordered" evidence="8">
    <location>
        <begin position="549"/>
        <end position="571"/>
    </location>
</feature>
<organism evidence="9 10">
    <name type="scientific">Beijerinckia indica subsp. indica (strain ATCC 9039 / DSM 1715 / NCIMB 8712)</name>
    <dbReference type="NCBI Taxonomy" id="395963"/>
    <lineage>
        <taxon>Bacteria</taxon>
        <taxon>Pseudomonadati</taxon>
        <taxon>Pseudomonadota</taxon>
        <taxon>Alphaproteobacteria</taxon>
        <taxon>Hyphomicrobiales</taxon>
        <taxon>Beijerinckiaceae</taxon>
        <taxon>Beijerinckia</taxon>
    </lineage>
</organism>
<evidence type="ECO:0000256" key="8">
    <source>
        <dbReference type="SAM" id="MobiDB-lite"/>
    </source>
</evidence>
<proteinExistence type="inferred from homology"/>
<evidence type="ECO:0000256" key="1">
    <source>
        <dbReference type="ARBA" id="ARBA00022475"/>
    </source>
</evidence>
<dbReference type="EC" id="4.2.2.29" evidence="7"/>
<gene>
    <name evidence="7" type="primary">mltG</name>
    <name evidence="9" type="ordered locus">Bind_2296</name>
</gene>
<sequence length="599" mass="63944">MAPMSSHIDGLPEQGYQPILAVGGLFGRGTGPQSPNEALQPQAAPPPPPNKPSNRRRGRLSAFSGFLSFLLIAAIGIMVVLIWTQRKMQEPGPLTADRVVFIAPGTEVPDIIARLDREGIIDSPLGLNIALLVEGKRSKVKAGEYLFKQGASLRDVMDTLVSGKQVLHALTLPEGLTSTQIVARIMEDDVLQGDIRDVPKEGTILPETYKFTRNSLRADLVRKMQEDQKRIVDQVWQRRASDLPLKSPYELVILASIVEKETGKADERPHVASVFLNRLQKRMRLQSDPTIVYGLVGGKGTLGRAILRSEVEKPTPYNTYVIDGLPPGPIANPGRAALEAVANPSRTRDLYFVADGTGGHVFAETLDQHVRNVQKWRQIEHDAKEKQQAPDVDKIAPTPDQHGEADFPGAVYGGLPPALATPSAAALSSLRNALVKEQKGGALSAKAGEAKLARASAAAAQKYGLGPGLDELGLSIRGVPSGAEAAAALDGPISAETAEAAGGSMVLPVSAARRAEQKARAMRLGLEPGRDELPAEAPADSSVAVLTQPQQEGRAAVHGPHHGVTDASEGKSFDPLLDKTYDLNYAKTVPVIGKNDPRL</sequence>
<comment type="similarity">
    <text evidence="7">Belongs to the transglycosylase MltG family.</text>
</comment>
<feature type="site" description="Important for catalytic activity" evidence="7">
    <location>
        <position position="261"/>
    </location>
</feature>
<dbReference type="GO" id="GO:0009252">
    <property type="term" value="P:peptidoglycan biosynthetic process"/>
    <property type="evidence" value="ECO:0007669"/>
    <property type="project" value="UniProtKB-UniRule"/>
</dbReference>
<reference evidence="9 10" key="2">
    <citation type="journal article" date="2010" name="J. Bacteriol.">
        <title>Complete genome sequence of Beijerinckia indica subsp. indica.</title>
        <authorList>
            <person name="Tamas I."/>
            <person name="Dedysh S.N."/>
            <person name="Liesack W."/>
            <person name="Stott M.B."/>
            <person name="Alam M."/>
            <person name="Murrell J.C."/>
            <person name="Dunfield P.F."/>
        </authorList>
    </citation>
    <scope>NUCLEOTIDE SEQUENCE [LARGE SCALE GENOMIC DNA]</scope>
    <source>
        <strain evidence="10">ATCC 9039 / DSM 1715 / NCIMB 8712</strain>
    </source>
</reference>
<dbReference type="AlphaFoldDB" id="B2IHC4"/>
<dbReference type="RefSeq" id="WP_012385262.1">
    <property type="nucleotide sequence ID" value="NC_010581.1"/>
</dbReference>
<feature type="compositionally biased region" description="Basic and acidic residues" evidence="8">
    <location>
        <begin position="382"/>
        <end position="394"/>
    </location>
</feature>
<dbReference type="STRING" id="395963.Bind_2296"/>
<dbReference type="Gene3D" id="3.30.160.60">
    <property type="entry name" value="Classic Zinc Finger"/>
    <property type="match status" value="1"/>
</dbReference>
<protein>
    <recommendedName>
        <fullName evidence="7">Endolytic murein transglycosylase</fullName>
        <ecNumber evidence="7">4.2.2.29</ecNumber>
    </recommendedName>
    <alternativeName>
        <fullName evidence="7">Peptidoglycan lytic transglycosylase</fullName>
    </alternativeName>
    <alternativeName>
        <fullName evidence="7">Peptidoglycan polymerization terminase</fullName>
    </alternativeName>
</protein>
<dbReference type="NCBIfam" id="TIGR00247">
    <property type="entry name" value="endolytic transglycosylase MltG"/>
    <property type="match status" value="1"/>
</dbReference>
<evidence type="ECO:0000313" key="10">
    <source>
        <dbReference type="Proteomes" id="UP000001695"/>
    </source>
</evidence>
<keyword evidence="2 7" id="KW-0812">Transmembrane</keyword>
<dbReference type="eggNOG" id="COG1559">
    <property type="taxonomic scope" value="Bacteria"/>
</dbReference>
<evidence type="ECO:0000256" key="7">
    <source>
        <dbReference type="HAMAP-Rule" id="MF_02065"/>
    </source>
</evidence>
<feature type="region of interest" description="Disordered" evidence="8">
    <location>
        <begin position="382"/>
        <end position="410"/>
    </location>
</feature>
<feature type="transmembrane region" description="Helical" evidence="7">
    <location>
        <begin position="60"/>
        <end position="83"/>
    </location>
</feature>
<keyword evidence="3 7" id="KW-1133">Transmembrane helix</keyword>
<accession>B2IHC4</accession>